<organism evidence="1 2">
    <name type="scientific">Athelia psychrophila</name>
    <dbReference type="NCBI Taxonomy" id="1759441"/>
    <lineage>
        <taxon>Eukaryota</taxon>
        <taxon>Fungi</taxon>
        <taxon>Dikarya</taxon>
        <taxon>Basidiomycota</taxon>
        <taxon>Agaricomycotina</taxon>
        <taxon>Agaricomycetes</taxon>
        <taxon>Agaricomycetidae</taxon>
        <taxon>Atheliales</taxon>
        <taxon>Atheliaceae</taxon>
        <taxon>Athelia</taxon>
    </lineage>
</organism>
<dbReference type="PANTHER" id="PTHR10099">
    <property type="entry name" value="PHOSPHORIBOSYLFORMYLGLYCINAMIDINE SYNTHASE"/>
    <property type="match status" value="1"/>
</dbReference>
<dbReference type="EMBL" id="KV417514">
    <property type="protein sequence ID" value="KZP26553.1"/>
    <property type="molecule type" value="Genomic_DNA"/>
</dbReference>
<dbReference type="STRING" id="436010.A0A166PXI4"/>
<name>A0A166PXI4_9AGAM</name>
<keyword evidence="2" id="KW-1185">Reference proteome</keyword>
<dbReference type="OrthoDB" id="6666987at2759"/>
<accession>A0A166PXI4</accession>
<dbReference type="GO" id="GO:0004642">
    <property type="term" value="F:phosphoribosylformylglycinamidine synthase activity"/>
    <property type="evidence" value="ECO:0007669"/>
    <property type="project" value="TreeGrafter"/>
</dbReference>
<dbReference type="GO" id="GO:0006164">
    <property type="term" value="P:purine nucleotide biosynthetic process"/>
    <property type="evidence" value="ECO:0007669"/>
    <property type="project" value="TreeGrafter"/>
</dbReference>
<dbReference type="InterPro" id="IPR029062">
    <property type="entry name" value="Class_I_gatase-like"/>
</dbReference>
<dbReference type="SMART" id="SM01211">
    <property type="entry name" value="GATase_5"/>
    <property type="match status" value="1"/>
</dbReference>
<evidence type="ECO:0000313" key="2">
    <source>
        <dbReference type="Proteomes" id="UP000076532"/>
    </source>
</evidence>
<dbReference type="AlphaFoldDB" id="A0A166PXI4"/>
<sequence>MAAAVQGQQADLKKLVGVFIGAGFPQHRSTTPRLAAFRDLTTGESFSYGGVLGAGKRRAHLVLLIGIVCLESSAFCEGRDTFIRAMYNDCQFLSQLREIVPGTQDWHDFKPNRSKQFEARVSMVEVGDNEITRSSVFLRHMAGFKLPIAVAHGEGRAPFASEDLRRSVELRGLMTVYPLNPNGSPKGTTGVQTPDGRALALMPHPEKVTTLRSNDWYLESMREGWGGSGPWFKLLQSAREWIS</sequence>
<proteinExistence type="predicted"/>
<dbReference type="GO" id="GO:0005737">
    <property type="term" value="C:cytoplasm"/>
    <property type="evidence" value="ECO:0007669"/>
    <property type="project" value="TreeGrafter"/>
</dbReference>
<dbReference type="Gene3D" id="3.40.50.880">
    <property type="match status" value="1"/>
</dbReference>
<protein>
    <submittedName>
        <fullName evidence="1">Class I glutamine amidotransferase-like protein</fullName>
    </submittedName>
</protein>
<evidence type="ECO:0000313" key="1">
    <source>
        <dbReference type="EMBL" id="KZP26553.1"/>
    </source>
</evidence>
<dbReference type="Proteomes" id="UP000076532">
    <property type="component" value="Unassembled WGS sequence"/>
</dbReference>
<dbReference type="SUPFAM" id="SSF52317">
    <property type="entry name" value="Class I glutamine amidotransferase-like"/>
    <property type="match status" value="1"/>
</dbReference>
<dbReference type="Pfam" id="PF13507">
    <property type="entry name" value="GATase_5"/>
    <property type="match status" value="1"/>
</dbReference>
<gene>
    <name evidence="1" type="ORF">FIBSPDRAFT_887332</name>
</gene>
<reference evidence="1 2" key="1">
    <citation type="journal article" date="2016" name="Mol. Biol. Evol.">
        <title>Comparative Genomics of Early-Diverging Mushroom-Forming Fungi Provides Insights into the Origins of Lignocellulose Decay Capabilities.</title>
        <authorList>
            <person name="Nagy L.G."/>
            <person name="Riley R."/>
            <person name="Tritt A."/>
            <person name="Adam C."/>
            <person name="Daum C."/>
            <person name="Floudas D."/>
            <person name="Sun H."/>
            <person name="Yadav J.S."/>
            <person name="Pangilinan J."/>
            <person name="Larsson K.H."/>
            <person name="Matsuura K."/>
            <person name="Barry K."/>
            <person name="Labutti K."/>
            <person name="Kuo R."/>
            <person name="Ohm R.A."/>
            <person name="Bhattacharya S.S."/>
            <person name="Shirouzu T."/>
            <person name="Yoshinaga Y."/>
            <person name="Martin F.M."/>
            <person name="Grigoriev I.V."/>
            <person name="Hibbett D.S."/>
        </authorList>
    </citation>
    <scope>NUCLEOTIDE SEQUENCE [LARGE SCALE GENOMIC DNA]</scope>
    <source>
        <strain evidence="1 2">CBS 109695</strain>
    </source>
</reference>
<dbReference type="PANTHER" id="PTHR10099:SF1">
    <property type="entry name" value="PHOSPHORIBOSYLFORMYLGLYCINAMIDINE SYNTHASE"/>
    <property type="match status" value="1"/>
</dbReference>